<keyword evidence="2" id="KW-1134">Transmembrane beta strand</keyword>
<sequence length="484" mass="50441">MQISTSLRLTVLALALGLGGCAVGPAYERPAALPAGPVPASYKGVNAPLPGWAPAAPADALERGPWWQLFNDPELDRLSRQVETANQNIAVAVANYAQARSIVAQQRASLFPVVSLGAGGDRAGGGSGDTNRGAASAYRLQIGASWEPDVFGRLRTAVDAAEASAQASAADLASVRLAALGELAINYFSLRQTDAQIGMLTATIEGYERVLQITSNRFAAGVSARSDVLQAQTQLATARSDALGLARSRAELEHAIAVLVGQSPSSFALASTPWQVVVPAVPVGVPSTLLQRRPDIAAAERDVAVANANIGIARSAYFPTFGLSASYGNNTSRVGDLFSLSNAAWSFGLSAAQTLFNAGATRASVEGAEARQQATVANYRQVVLTAFADVENGLAATRVLEQQQQLRVEAAEAAGLVEQQILNRYQAGQVSYTEVVQAQVTALNARRQLVQVQADRQTAAVALIQALGGGWTDADVNNTPAIVN</sequence>
<keyword evidence="2" id="KW-0812">Transmembrane</keyword>
<keyword evidence="2" id="KW-0472">Membrane</keyword>
<organism evidence="3 4">
    <name type="scientific">Massilia aurea</name>
    <dbReference type="NCBI Taxonomy" id="373040"/>
    <lineage>
        <taxon>Bacteria</taxon>
        <taxon>Pseudomonadati</taxon>
        <taxon>Pseudomonadota</taxon>
        <taxon>Betaproteobacteria</taxon>
        <taxon>Burkholderiales</taxon>
        <taxon>Oxalobacteraceae</taxon>
        <taxon>Telluria group</taxon>
        <taxon>Massilia</taxon>
    </lineage>
</organism>
<dbReference type="NCBIfam" id="TIGR01845">
    <property type="entry name" value="outer_NodT"/>
    <property type="match status" value="1"/>
</dbReference>
<evidence type="ECO:0000256" key="1">
    <source>
        <dbReference type="ARBA" id="ARBA00007613"/>
    </source>
</evidence>
<keyword evidence="4" id="KW-1185">Reference proteome</keyword>
<dbReference type="Proteomes" id="UP000540787">
    <property type="component" value="Unassembled WGS sequence"/>
</dbReference>
<dbReference type="EMBL" id="JACHBX010000006">
    <property type="protein sequence ID" value="MBB6136340.1"/>
    <property type="molecule type" value="Genomic_DNA"/>
</dbReference>
<dbReference type="Pfam" id="PF02321">
    <property type="entry name" value="OEP"/>
    <property type="match status" value="2"/>
</dbReference>
<dbReference type="Gene3D" id="2.20.200.10">
    <property type="entry name" value="Outer membrane efflux proteins (OEP)"/>
    <property type="match status" value="1"/>
</dbReference>
<dbReference type="Gene3D" id="1.20.1600.10">
    <property type="entry name" value="Outer membrane efflux proteins (OEP)"/>
    <property type="match status" value="1"/>
</dbReference>
<evidence type="ECO:0000313" key="4">
    <source>
        <dbReference type="Proteomes" id="UP000540787"/>
    </source>
</evidence>
<keyword evidence="2 3" id="KW-0449">Lipoprotein</keyword>
<comment type="subcellular location">
    <subcellularLocation>
        <location evidence="2">Cell membrane</location>
        <topology evidence="2">Lipid-anchor</topology>
    </subcellularLocation>
</comment>
<comment type="caution">
    <text evidence="3">The sequence shown here is derived from an EMBL/GenBank/DDBJ whole genome shotgun (WGS) entry which is preliminary data.</text>
</comment>
<proteinExistence type="inferred from homology"/>
<dbReference type="AlphaFoldDB" id="A0A7W9X4K0"/>
<accession>A0A7W9X4K0</accession>
<protein>
    <submittedName>
        <fullName evidence="3">NodT family efflux transporter outer membrane factor (OMF) lipoprotein</fullName>
    </submittedName>
</protein>
<dbReference type="GO" id="GO:0005886">
    <property type="term" value="C:plasma membrane"/>
    <property type="evidence" value="ECO:0007669"/>
    <property type="project" value="UniProtKB-SubCell"/>
</dbReference>
<gene>
    <name evidence="3" type="ORF">HD842_004518</name>
</gene>
<dbReference type="GO" id="GO:0015562">
    <property type="term" value="F:efflux transmembrane transporter activity"/>
    <property type="evidence" value="ECO:0007669"/>
    <property type="project" value="InterPro"/>
</dbReference>
<dbReference type="SUPFAM" id="SSF56954">
    <property type="entry name" value="Outer membrane efflux proteins (OEP)"/>
    <property type="match status" value="1"/>
</dbReference>
<name>A0A7W9X4K0_9BURK</name>
<dbReference type="InterPro" id="IPR010131">
    <property type="entry name" value="MdtP/NodT-like"/>
</dbReference>
<dbReference type="PANTHER" id="PTHR30203">
    <property type="entry name" value="OUTER MEMBRANE CATION EFFLUX PROTEIN"/>
    <property type="match status" value="1"/>
</dbReference>
<reference evidence="3 4" key="1">
    <citation type="submission" date="2020-08" db="EMBL/GenBank/DDBJ databases">
        <title>The Agave Microbiome: Exploring the role of microbial communities in plant adaptations to desert environments.</title>
        <authorList>
            <person name="Partida-Martinez L.P."/>
        </authorList>
    </citation>
    <scope>NUCLEOTIDE SEQUENCE [LARGE SCALE GENOMIC DNA]</scope>
    <source>
        <strain evidence="3 4">AT3.2</strain>
    </source>
</reference>
<evidence type="ECO:0000313" key="3">
    <source>
        <dbReference type="EMBL" id="MBB6136340.1"/>
    </source>
</evidence>
<dbReference type="PANTHER" id="PTHR30203:SF33">
    <property type="entry name" value="BLR4455 PROTEIN"/>
    <property type="match status" value="1"/>
</dbReference>
<comment type="similarity">
    <text evidence="1 2">Belongs to the outer membrane factor (OMF) (TC 1.B.17) family.</text>
</comment>
<keyword evidence="2" id="KW-0564">Palmitate</keyword>
<evidence type="ECO:0000256" key="2">
    <source>
        <dbReference type="RuleBase" id="RU362097"/>
    </source>
</evidence>
<dbReference type="InterPro" id="IPR003423">
    <property type="entry name" value="OMP_efflux"/>
</dbReference>